<dbReference type="AlphaFoldDB" id="A0A7S3V5S4"/>
<feature type="compositionally biased region" description="Polar residues" evidence="1">
    <location>
        <begin position="297"/>
        <end position="315"/>
    </location>
</feature>
<evidence type="ECO:0000313" key="3">
    <source>
        <dbReference type="EMBL" id="CAE0458243.1"/>
    </source>
</evidence>
<evidence type="ECO:0000256" key="1">
    <source>
        <dbReference type="SAM" id="MobiDB-lite"/>
    </source>
</evidence>
<feature type="region of interest" description="Disordered" evidence="1">
    <location>
        <begin position="242"/>
        <end position="334"/>
    </location>
</feature>
<name>A0A7S3V5S4_9STRA</name>
<dbReference type="InterPro" id="IPR049227">
    <property type="entry name" value="DUF6824"/>
</dbReference>
<feature type="compositionally biased region" description="Basic and acidic residues" evidence="1">
    <location>
        <begin position="317"/>
        <end position="332"/>
    </location>
</feature>
<reference evidence="3" key="1">
    <citation type="submission" date="2021-01" db="EMBL/GenBank/DDBJ databases">
        <authorList>
            <person name="Corre E."/>
            <person name="Pelletier E."/>
            <person name="Niang G."/>
            <person name="Scheremetjew M."/>
            <person name="Finn R."/>
            <person name="Kale V."/>
            <person name="Holt S."/>
            <person name="Cochrane G."/>
            <person name="Meng A."/>
            <person name="Brown T."/>
            <person name="Cohen L."/>
        </authorList>
    </citation>
    <scope>NUCLEOTIDE SEQUENCE</scope>
    <source>
        <strain evidence="3">MM31A-1</strain>
    </source>
</reference>
<feature type="compositionally biased region" description="Polar residues" evidence="1">
    <location>
        <begin position="201"/>
        <end position="213"/>
    </location>
</feature>
<feature type="compositionally biased region" description="Low complexity" evidence="1">
    <location>
        <begin position="242"/>
        <end position="254"/>
    </location>
</feature>
<feature type="region of interest" description="Disordered" evidence="1">
    <location>
        <begin position="191"/>
        <end position="226"/>
    </location>
</feature>
<dbReference type="EMBL" id="HBIO01004498">
    <property type="protein sequence ID" value="CAE0458243.1"/>
    <property type="molecule type" value="Transcribed_RNA"/>
</dbReference>
<accession>A0A7S3V5S4</accession>
<evidence type="ECO:0000259" key="2">
    <source>
        <dbReference type="Pfam" id="PF20710"/>
    </source>
</evidence>
<sequence>MVNNFPTLNVPVALLQNLRNKDVANPQLDAAQAYPPPPRQLIPNPSVRTNTNNILSPIRSPHAHDVLSGRGKSINHHPGNKYFISLIKPLKTEYVATPKQEKSMFARMVIQKIKNLSPPGRFLKQNPNTGAWYEIGDKKAILKTRQALREGAPEIEKLLKNGAVVAKMKDSLDALSVKRALDKIVKPADCRSLPSKRQKTADITSTNHRSSAEVNPDTKNHPMPNNDAQLLINFAADSSSAAAAAASSKPPAARSDSREKQRTGVSDHTPMPPLSQKGGDSNRGKMAEPLSCDNGISCRSENTSGDGKNTATSAQDDNDKLIKIQQRKDQSGIRRVSCKSQQDFAVAVDLARRSSGFASQGVAILPVLGAEDGQNRRVSYKANQELDAIQRSSNGPKDIVVVPQDKEQVITNGSSNHILSYNYQGDIGMAMEMARRSSITSQGMAMIAMPQEISYLPQPDVSASRQPGFLSYNNHNLLACDQQPVGATIAPLIQLSHPDIVMAQRSASAAQAMQTILLQNQIVVADGNGRLGPTMQQQLKQGQISMDGCQNRRVSIQAQQELGMFHQPSCHVAIPHPQYIQSSYLLPDPNRRVSISAQQQLNMNSQAHGVLNLNANNGHIQLQHAPGTVYQNQFM</sequence>
<organism evidence="3">
    <name type="scientific">Chaetoceros debilis</name>
    <dbReference type="NCBI Taxonomy" id="122233"/>
    <lineage>
        <taxon>Eukaryota</taxon>
        <taxon>Sar</taxon>
        <taxon>Stramenopiles</taxon>
        <taxon>Ochrophyta</taxon>
        <taxon>Bacillariophyta</taxon>
        <taxon>Coscinodiscophyceae</taxon>
        <taxon>Chaetocerotophycidae</taxon>
        <taxon>Chaetocerotales</taxon>
        <taxon>Chaetocerotaceae</taxon>
        <taxon>Chaetoceros</taxon>
    </lineage>
</organism>
<dbReference type="Pfam" id="PF20710">
    <property type="entry name" value="DUF6824"/>
    <property type="match status" value="1"/>
</dbReference>
<proteinExistence type="predicted"/>
<gene>
    <name evidence="3" type="ORF">CDEB00056_LOCUS3084</name>
</gene>
<feature type="domain" description="DUF6824" evidence="2">
    <location>
        <begin position="65"/>
        <end position="150"/>
    </location>
</feature>
<protein>
    <recommendedName>
        <fullName evidence="2">DUF6824 domain-containing protein</fullName>
    </recommendedName>
</protein>